<dbReference type="UniPathway" id="UPA00148"/>
<dbReference type="STRING" id="29364.SAMN04487772_101136"/>
<dbReference type="InterPro" id="IPR050714">
    <property type="entry name" value="Cobalamin_biosynth_MTase"/>
</dbReference>
<dbReference type="Gene3D" id="3.30.950.10">
    <property type="entry name" value="Methyltransferase, Cobalt-precorrin-4 Transmethylase, Domain 2"/>
    <property type="match status" value="1"/>
</dbReference>
<evidence type="ECO:0000256" key="2">
    <source>
        <dbReference type="ARBA" id="ARBA00022573"/>
    </source>
</evidence>
<dbReference type="NCBIfam" id="TIGR02467">
    <property type="entry name" value="CbiE"/>
    <property type="match status" value="1"/>
</dbReference>
<dbReference type="SUPFAM" id="SSF53335">
    <property type="entry name" value="S-adenosyl-L-methionine-dependent methyltransferases"/>
    <property type="match status" value="1"/>
</dbReference>
<evidence type="ECO:0000313" key="9">
    <source>
        <dbReference type="Proteomes" id="UP000199800"/>
    </source>
</evidence>
<keyword evidence="9" id="KW-1185">Reference proteome</keyword>
<accession>A0A1H9Y4F6</accession>
<dbReference type="InterPro" id="IPR014777">
    <property type="entry name" value="4pyrrole_Mease_sub1"/>
</dbReference>
<dbReference type="SUPFAM" id="SSF53790">
    <property type="entry name" value="Tetrapyrrole methylase"/>
    <property type="match status" value="1"/>
</dbReference>
<dbReference type="InterPro" id="IPR000878">
    <property type="entry name" value="4pyrrol_Mease"/>
</dbReference>
<evidence type="ECO:0000256" key="4">
    <source>
        <dbReference type="ARBA" id="ARBA00022679"/>
    </source>
</evidence>
<dbReference type="GO" id="GO:0008276">
    <property type="term" value="F:protein methyltransferase activity"/>
    <property type="evidence" value="ECO:0007669"/>
    <property type="project" value="InterPro"/>
</dbReference>
<dbReference type="CDD" id="cd02440">
    <property type="entry name" value="AdoMet_MTases"/>
    <property type="match status" value="1"/>
</dbReference>
<keyword evidence="2" id="KW-0169">Cobalamin biosynthesis</keyword>
<dbReference type="Gene3D" id="3.40.1010.10">
    <property type="entry name" value="Cobalt-precorrin-4 Transmethylase, Domain 1"/>
    <property type="match status" value="1"/>
</dbReference>
<comment type="pathway">
    <text evidence="1">Cofactor biosynthesis; adenosylcobalamin biosynthesis.</text>
</comment>
<name>A0A1H9Y4F6_9FIRM</name>
<dbReference type="Pfam" id="PF13847">
    <property type="entry name" value="Methyltransf_31"/>
    <property type="match status" value="1"/>
</dbReference>
<dbReference type="InterPro" id="IPR012818">
    <property type="entry name" value="CbiE"/>
</dbReference>
<reference evidence="8 9" key="1">
    <citation type="submission" date="2016-10" db="EMBL/GenBank/DDBJ databases">
        <authorList>
            <person name="de Groot N.N."/>
        </authorList>
    </citation>
    <scope>NUCLEOTIDE SEQUENCE [LARGE SCALE GENOMIC DNA]</scope>
    <source>
        <strain evidence="8 9">DSM 1801</strain>
    </source>
</reference>
<dbReference type="Gene3D" id="3.40.50.150">
    <property type="entry name" value="Vaccinia Virus protein VP39"/>
    <property type="match status" value="1"/>
</dbReference>
<gene>
    <name evidence="8" type="ORF">SAMN04487772_101136</name>
</gene>
<evidence type="ECO:0000313" key="8">
    <source>
        <dbReference type="EMBL" id="SES63745.1"/>
    </source>
</evidence>
<dbReference type="CDD" id="cd11644">
    <property type="entry name" value="Precorrin-6Y-MT"/>
    <property type="match status" value="1"/>
</dbReference>
<dbReference type="InterPro" id="IPR035996">
    <property type="entry name" value="4pyrrol_Methylase_sf"/>
</dbReference>
<keyword evidence="5" id="KW-0949">S-adenosyl-L-methionine</keyword>
<dbReference type="GO" id="GO:0009236">
    <property type="term" value="P:cobalamin biosynthetic process"/>
    <property type="evidence" value="ECO:0007669"/>
    <property type="project" value="UniProtKB-UniPathway"/>
</dbReference>
<dbReference type="NCBIfam" id="TIGR02469">
    <property type="entry name" value="CbiT"/>
    <property type="match status" value="1"/>
</dbReference>
<evidence type="ECO:0000256" key="5">
    <source>
        <dbReference type="ARBA" id="ARBA00022691"/>
    </source>
</evidence>
<dbReference type="InterPro" id="IPR025714">
    <property type="entry name" value="Methyltranfer_dom"/>
</dbReference>
<dbReference type="AlphaFoldDB" id="A0A1H9Y4F6"/>
<dbReference type="Pfam" id="PF00590">
    <property type="entry name" value="TP_methylase"/>
    <property type="match status" value="1"/>
</dbReference>
<keyword evidence="3 8" id="KW-0489">Methyltransferase</keyword>
<dbReference type="PANTHER" id="PTHR43182">
    <property type="entry name" value="COBALT-PRECORRIN-6B C(15)-METHYLTRANSFERASE (DECARBOXYLATING)"/>
    <property type="match status" value="1"/>
</dbReference>
<sequence length="407" mass="45515">MKEKQIYLIGIGMGTEGTLTEKARELINKSQILIGAKRMLEPFAKEGKELFYSYKADEIKAYLCQKETFQSACVLLSGDVGFYSGSKKLLEVLGDFEVELIPGITSMVYFCSRLRTSWEDVCFGSAHGKTINVIQRIQRYKKCFFLLDGEVSLKRLCEKLRYYGMEGVTLHVGENLSYEDERIVTGKPEDFETMAFGTLLVVLIENVSAKNWVASSIPDEAFIRTKVPMTKSEVRTISIGKLQLEADSVVYDVGGGSGSVSVEMAMQSPDIKVYSVEKKPEALELMEQNKRKFAADNIEIIEGNAPEALEKLPAPTHAFIGGSSGNLDRIVDCIFEKNPMCRIVINTIALNSMAQVMELFKSHPEYESDIVQIQASNAKQAAGYQMMMGQNPIYIITLWRKTQEARG</sequence>
<dbReference type="OrthoDB" id="9780707at2"/>
<dbReference type="GO" id="GO:0032259">
    <property type="term" value="P:methylation"/>
    <property type="evidence" value="ECO:0007669"/>
    <property type="project" value="UniProtKB-KW"/>
</dbReference>
<protein>
    <submittedName>
        <fullName evidence="8">Precorrin-6Y C5,15-methyltransferase (Decarboxylating)</fullName>
    </submittedName>
</protein>
<dbReference type="Proteomes" id="UP000199800">
    <property type="component" value="Unassembled WGS sequence"/>
</dbReference>
<organism evidence="8 9">
    <name type="scientific">[Clostridium] polysaccharolyticum</name>
    <dbReference type="NCBI Taxonomy" id="29364"/>
    <lineage>
        <taxon>Bacteria</taxon>
        <taxon>Bacillati</taxon>
        <taxon>Bacillota</taxon>
        <taxon>Clostridia</taxon>
        <taxon>Lachnospirales</taxon>
        <taxon>Lachnospiraceae</taxon>
    </lineage>
</organism>
<dbReference type="InterPro" id="IPR014776">
    <property type="entry name" value="4pyrrole_Mease_sub2"/>
</dbReference>
<evidence type="ECO:0000259" key="6">
    <source>
        <dbReference type="Pfam" id="PF00590"/>
    </source>
</evidence>
<evidence type="ECO:0000256" key="3">
    <source>
        <dbReference type="ARBA" id="ARBA00022603"/>
    </source>
</evidence>
<keyword evidence="4 8" id="KW-0808">Transferase</keyword>
<feature type="domain" description="Methyltransferase" evidence="7">
    <location>
        <begin position="246"/>
        <end position="312"/>
    </location>
</feature>
<dbReference type="InterPro" id="IPR029063">
    <property type="entry name" value="SAM-dependent_MTases_sf"/>
</dbReference>
<dbReference type="RefSeq" id="WP_092474985.1">
    <property type="nucleotide sequence ID" value="NZ_FOHN01000001.1"/>
</dbReference>
<proteinExistence type="predicted"/>
<feature type="domain" description="Tetrapyrrole methylase" evidence="6">
    <location>
        <begin position="6"/>
        <end position="188"/>
    </location>
</feature>
<dbReference type="EMBL" id="FOHN01000001">
    <property type="protein sequence ID" value="SES63745.1"/>
    <property type="molecule type" value="Genomic_DNA"/>
</dbReference>
<evidence type="ECO:0000259" key="7">
    <source>
        <dbReference type="Pfam" id="PF13847"/>
    </source>
</evidence>
<evidence type="ECO:0000256" key="1">
    <source>
        <dbReference type="ARBA" id="ARBA00004953"/>
    </source>
</evidence>
<dbReference type="InterPro" id="IPR014008">
    <property type="entry name" value="Cbl_synth_MTase_CbiT"/>
</dbReference>
<dbReference type="PANTHER" id="PTHR43182:SF1">
    <property type="entry name" value="COBALT-PRECORRIN-7 C(5)-METHYLTRANSFERASE"/>
    <property type="match status" value="1"/>
</dbReference>